<dbReference type="EMBL" id="JAUSWL010000010">
    <property type="protein sequence ID" value="MDQ0545693.1"/>
    <property type="molecule type" value="Genomic_DNA"/>
</dbReference>
<sequence length="166" mass="17464">MARRFTVIQGGLSGTTARQPAADRPRPVLVLAWSRDALTVQTAPVLLDADAAAAVDRAIRARLAALGRAGRPAVPVPAADRLRRPRAIPAENLLGVRPAGWAPPEVAVPVVADRKPAVAVASENIWGRLSARSGALRSAFLRRVERFAAGPFGPGAGPVAWRRVRG</sequence>
<evidence type="ECO:0000313" key="1">
    <source>
        <dbReference type="EMBL" id="MDQ0545693.1"/>
    </source>
</evidence>
<evidence type="ECO:0000313" key="2">
    <source>
        <dbReference type="Proteomes" id="UP001223420"/>
    </source>
</evidence>
<name>A0AAJ1TXV2_9HYPH</name>
<reference evidence="1" key="1">
    <citation type="submission" date="2023-07" db="EMBL/GenBank/DDBJ databases">
        <title>Genomic Encyclopedia of Type Strains, Phase IV (KMG-IV): sequencing the most valuable type-strain genomes for metagenomic binning, comparative biology and taxonomic classification.</title>
        <authorList>
            <person name="Goeker M."/>
        </authorList>
    </citation>
    <scope>NUCLEOTIDE SEQUENCE</scope>
    <source>
        <strain evidence="1">DSM 19569</strain>
    </source>
</reference>
<dbReference type="Proteomes" id="UP001223420">
    <property type="component" value="Unassembled WGS sequence"/>
</dbReference>
<accession>A0AAJ1TXV2</accession>
<protein>
    <submittedName>
        <fullName evidence="1">Uncharacterized protein</fullName>
    </submittedName>
</protein>
<organism evidence="1 2">
    <name type="scientific">Methylobacterium brachiatum</name>
    <dbReference type="NCBI Taxonomy" id="269660"/>
    <lineage>
        <taxon>Bacteria</taxon>
        <taxon>Pseudomonadati</taxon>
        <taxon>Pseudomonadota</taxon>
        <taxon>Alphaproteobacteria</taxon>
        <taxon>Hyphomicrobiales</taxon>
        <taxon>Methylobacteriaceae</taxon>
        <taxon>Methylobacterium</taxon>
    </lineage>
</organism>
<proteinExistence type="predicted"/>
<dbReference type="AlphaFoldDB" id="A0AAJ1TXV2"/>
<comment type="caution">
    <text evidence="1">The sequence shown here is derived from an EMBL/GenBank/DDBJ whole genome shotgun (WGS) entry which is preliminary data.</text>
</comment>
<dbReference type="RefSeq" id="WP_230367401.1">
    <property type="nucleotide sequence ID" value="NZ_JAJALK010000011.1"/>
</dbReference>
<gene>
    <name evidence="1" type="ORF">QO001_004640</name>
</gene>